<comment type="caution">
    <text evidence="2">The sequence shown here is derived from an EMBL/GenBank/DDBJ whole genome shotgun (WGS) entry which is preliminary data.</text>
</comment>
<dbReference type="EMBL" id="QSEF01000011">
    <property type="protein sequence ID" value="RGZ48420.1"/>
    <property type="molecule type" value="Genomic_DNA"/>
</dbReference>
<organism evidence="2 5">
    <name type="scientific">Parabacteroides merdae</name>
    <dbReference type="NCBI Taxonomy" id="46503"/>
    <lineage>
        <taxon>Bacteria</taxon>
        <taxon>Pseudomonadati</taxon>
        <taxon>Bacteroidota</taxon>
        <taxon>Bacteroidia</taxon>
        <taxon>Bacteroidales</taxon>
        <taxon>Tannerellaceae</taxon>
        <taxon>Parabacteroides</taxon>
    </lineage>
</organism>
<feature type="signal peptide" evidence="1">
    <location>
        <begin position="1"/>
        <end position="20"/>
    </location>
</feature>
<gene>
    <name evidence="3" type="ORF">DW191_04325</name>
    <name evidence="2" type="ORF">DW986_09420</name>
</gene>
<dbReference type="InterPro" id="IPR025348">
    <property type="entry name" value="DUF4252"/>
</dbReference>
<evidence type="ECO:0000313" key="5">
    <source>
        <dbReference type="Proteomes" id="UP000285173"/>
    </source>
</evidence>
<evidence type="ECO:0000256" key="1">
    <source>
        <dbReference type="SAM" id="SignalP"/>
    </source>
</evidence>
<dbReference type="Proteomes" id="UP000283732">
    <property type="component" value="Unassembled WGS sequence"/>
</dbReference>
<evidence type="ECO:0000313" key="3">
    <source>
        <dbReference type="EMBL" id="RHH80331.1"/>
    </source>
</evidence>
<dbReference type="RefSeq" id="WP_122203067.1">
    <property type="nucleotide sequence ID" value="NZ_QRKC01000001.1"/>
</dbReference>
<keyword evidence="1" id="KW-0732">Signal</keyword>
<dbReference type="Pfam" id="PF14060">
    <property type="entry name" value="DUF4252"/>
    <property type="match status" value="1"/>
</dbReference>
<protein>
    <submittedName>
        <fullName evidence="2">DUF4252 domain-containing protein</fullName>
    </submittedName>
</protein>
<evidence type="ECO:0000313" key="4">
    <source>
        <dbReference type="Proteomes" id="UP000283732"/>
    </source>
</evidence>
<sequence>MKLKNIFLILFLCCTSLCFAQDKLFEKYADMDNVTSVFISKKMFDMIPNVESGGLNLMNLKGKINNLQIVTSDRQEVRDQMRKEFCSLISKSHEELMRVKDNDTRASFYIVQNGDLINEMIMLADTDSDYVVIRITGKFTLQDIQDVAKSFSQNDKKEVTISYN</sequence>
<feature type="chain" id="PRO_5036104426" evidence="1">
    <location>
        <begin position="21"/>
        <end position="164"/>
    </location>
</feature>
<accession>A0A413NIU3</accession>
<name>A0A413NIU3_9BACT</name>
<dbReference type="Proteomes" id="UP000285173">
    <property type="component" value="Unassembled WGS sequence"/>
</dbReference>
<proteinExistence type="predicted"/>
<evidence type="ECO:0000313" key="2">
    <source>
        <dbReference type="EMBL" id="RGZ48420.1"/>
    </source>
</evidence>
<dbReference type="AlphaFoldDB" id="A0A413NIU3"/>
<reference evidence="4 5" key="1">
    <citation type="submission" date="2018-08" db="EMBL/GenBank/DDBJ databases">
        <title>A genome reference for cultivated species of the human gut microbiota.</title>
        <authorList>
            <person name="Zou Y."/>
            <person name="Xue W."/>
            <person name="Luo G."/>
        </authorList>
    </citation>
    <scope>NUCLEOTIDE SEQUENCE [LARGE SCALE GENOMIC DNA]</scope>
    <source>
        <strain evidence="3 4">AM16-50</strain>
        <strain evidence="2 5">AM50-15</strain>
    </source>
</reference>
<dbReference type="EMBL" id="QRKC01000001">
    <property type="protein sequence ID" value="RHH80331.1"/>
    <property type="molecule type" value="Genomic_DNA"/>
</dbReference>